<feature type="non-terminal residue" evidence="1">
    <location>
        <position position="212"/>
    </location>
</feature>
<evidence type="ECO:0000313" key="1">
    <source>
        <dbReference type="EMBL" id="SVE09544.1"/>
    </source>
</evidence>
<dbReference type="SUPFAM" id="SSF48452">
    <property type="entry name" value="TPR-like"/>
    <property type="match status" value="1"/>
</dbReference>
<gene>
    <name evidence="1" type="ORF">METZ01_LOCUS462398</name>
</gene>
<proteinExistence type="predicted"/>
<sequence>MPSMDDLHNNHINNPIPREFNQAFITAENLASSLGTKSSSNRDLQFALQQFNQNKYAVAEFYLKKTLIKFPDNSVAMELLPWTYFFRKQYDKALTTFKRTKALYKKNADSSIGIGWCYLALGNYEQSVKQFEDAKVLGGDPYQINKGRGFAYLKMSKKIKADESFAEIYNSRQIKIIFDLWETWQKQSTSQKINILPTPNKLISIFPLPIEF</sequence>
<dbReference type="Gene3D" id="1.25.40.10">
    <property type="entry name" value="Tetratricopeptide repeat domain"/>
    <property type="match status" value="1"/>
</dbReference>
<name>A0A383APD5_9ZZZZ</name>
<protein>
    <submittedName>
        <fullName evidence="1">Uncharacterized protein</fullName>
    </submittedName>
</protein>
<organism evidence="1">
    <name type="scientific">marine metagenome</name>
    <dbReference type="NCBI Taxonomy" id="408172"/>
    <lineage>
        <taxon>unclassified sequences</taxon>
        <taxon>metagenomes</taxon>
        <taxon>ecological metagenomes</taxon>
    </lineage>
</organism>
<accession>A0A383APD5</accession>
<dbReference type="Pfam" id="PF12895">
    <property type="entry name" value="ANAPC3"/>
    <property type="match status" value="1"/>
</dbReference>
<dbReference type="InterPro" id="IPR011990">
    <property type="entry name" value="TPR-like_helical_dom_sf"/>
</dbReference>
<dbReference type="AlphaFoldDB" id="A0A383APD5"/>
<dbReference type="EMBL" id="UINC01193772">
    <property type="protein sequence ID" value="SVE09544.1"/>
    <property type="molecule type" value="Genomic_DNA"/>
</dbReference>
<reference evidence="1" key="1">
    <citation type="submission" date="2018-05" db="EMBL/GenBank/DDBJ databases">
        <authorList>
            <person name="Lanie J.A."/>
            <person name="Ng W.-L."/>
            <person name="Kazmierczak K.M."/>
            <person name="Andrzejewski T.M."/>
            <person name="Davidsen T.M."/>
            <person name="Wayne K.J."/>
            <person name="Tettelin H."/>
            <person name="Glass J.I."/>
            <person name="Rusch D."/>
            <person name="Podicherti R."/>
            <person name="Tsui H.-C.T."/>
            <person name="Winkler M.E."/>
        </authorList>
    </citation>
    <scope>NUCLEOTIDE SEQUENCE</scope>
</reference>